<name>A0A5C2SK94_9APHY</name>
<dbReference type="PANTHER" id="PTHR45856">
    <property type="entry name" value="ALPHA/BETA-HYDROLASES SUPERFAMILY PROTEIN"/>
    <property type="match status" value="1"/>
</dbReference>
<comment type="catalytic activity">
    <reaction evidence="3">
        <text>a diacylglycerol + H2O = a monoacylglycerol + a fatty acid + H(+)</text>
        <dbReference type="Rhea" id="RHEA:32731"/>
        <dbReference type="ChEBI" id="CHEBI:15377"/>
        <dbReference type="ChEBI" id="CHEBI:15378"/>
        <dbReference type="ChEBI" id="CHEBI:17408"/>
        <dbReference type="ChEBI" id="CHEBI:18035"/>
        <dbReference type="ChEBI" id="CHEBI:28868"/>
    </reaction>
</comment>
<evidence type="ECO:0000313" key="7">
    <source>
        <dbReference type="EMBL" id="RPD64071.1"/>
    </source>
</evidence>
<gene>
    <name evidence="7" type="ORF">L227DRAFT_607782</name>
</gene>
<dbReference type="Proteomes" id="UP000313359">
    <property type="component" value="Unassembled WGS sequence"/>
</dbReference>
<evidence type="ECO:0000256" key="5">
    <source>
        <dbReference type="SAM" id="SignalP"/>
    </source>
</evidence>
<keyword evidence="1" id="KW-1015">Disulfide bond</keyword>
<feature type="signal peptide" evidence="5">
    <location>
        <begin position="1"/>
        <end position="21"/>
    </location>
</feature>
<dbReference type="CDD" id="cd00519">
    <property type="entry name" value="Lipase_3"/>
    <property type="match status" value="1"/>
</dbReference>
<keyword evidence="8" id="KW-1185">Reference proteome</keyword>
<dbReference type="Pfam" id="PF01764">
    <property type="entry name" value="Lipase_3"/>
    <property type="match status" value="1"/>
</dbReference>
<reference evidence="7" key="1">
    <citation type="journal article" date="2018" name="Genome Biol. Evol.">
        <title>Genomics and development of Lentinus tigrinus, a white-rot wood-decaying mushroom with dimorphic fruiting bodies.</title>
        <authorList>
            <person name="Wu B."/>
            <person name="Xu Z."/>
            <person name="Knudson A."/>
            <person name="Carlson A."/>
            <person name="Chen N."/>
            <person name="Kovaka S."/>
            <person name="LaButti K."/>
            <person name="Lipzen A."/>
            <person name="Pennachio C."/>
            <person name="Riley R."/>
            <person name="Schakwitz W."/>
            <person name="Umezawa K."/>
            <person name="Ohm R.A."/>
            <person name="Grigoriev I.V."/>
            <person name="Nagy L.G."/>
            <person name="Gibbons J."/>
            <person name="Hibbett D."/>
        </authorList>
    </citation>
    <scope>NUCLEOTIDE SEQUENCE [LARGE SCALE GENOMIC DNA]</scope>
    <source>
        <strain evidence="7">ALCF2SS1-6</strain>
    </source>
</reference>
<evidence type="ECO:0000313" key="8">
    <source>
        <dbReference type="Proteomes" id="UP000313359"/>
    </source>
</evidence>
<comment type="similarity">
    <text evidence="2">Belongs to the AB hydrolase superfamily. Lipase family. Class 3 subfamily.</text>
</comment>
<comment type="catalytic activity">
    <reaction evidence="4">
        <text>a monoacylglycerol + H2O = glycerol + a fatty acid + H(+)</text>
        <dbReference type="Rhea" id="RHEA:15245"/>
        <dbReference type="ChEBI" id="CHEBI:15377"/>
        <dbReference type="ChEBI" id="CHEBI:15378"/>
        <dbReference type="ChEBI" id="CHEBI:17408"/>
        <dbReference type="ChEBI" id="CHEBI:17754"/>
        <dbReference type="ChEBI" id="CHEBI:28868"/>
    </reaction>
</comment>
<feature type="domain" description="Fungal lipase-type" evidence="6">
    <location>
        <begin position="147"/>
        <end position="257"/>
    </location>
</feature>
<evidence type="ECO:0000256" key="2">
    <source>
        <dbReference type="ARBA" id="ARBA00043996"/>
    </source>
</evidence>
<dbReference type="InterPro" id="IPR002921">
    <property type="entry name" value="Fungal_lipase-type"/>
</dbReference>
<evidence type="ECO:0000256" key="4">
    <source>
        <dbReference type="ARBA" id="ARBA00048461"/>
    </source>
</evidence>
<evidence type="ECO:0000256" key="1">
    <source>
        <dbReference type="ARBA" id="ARBA00023157"/>
    </source>
</evidence>
<dbReference type="GO" id="GO:0006629">
    <property type="term" value="P:lipid metabolic process"/>
    <property type="evidence" value="ECO:0007669"/>
    <property type="project" value="InterPro"/>
</dbReference>
<dbReference type="InterPro" id="IPR029058">
    <property type="entry name" value="AB_hydrolase_fold"/>
</dbReference>
<dbReference type="AlphaFoldDB" id="A0A5C2SK94"/>
<dbReference type="PANTHER" id="PTHR45856:SF25">
    <property type="entry name" value="FUNGAL LIPASE-LIKE DOMAIN-CONTAINING PROTEIN"/>
    <property type="match status" value="1"/>
</dbReference>
<dbReference type="InterPro" id="IPR051218">
    <property type="entry name" value="Sec_MonoDiacylglyc_Lipase"/>
</dbReference>
<dbReference type="OrthoDB" id="426718at2759"/>
<sequence>MVPSLRVSLAALLSAVLLVSAAPTASETSHGSQRDSLWRRQNDIQITNLTQTEITSFRPYTHYASTAYCQPNTTRTWTCGSNCEANPTFKPVASGGDGVVTQFWFVGFDPELREVIVSHQGTDTSKIIPDLTDIDLPQTILDPRLFPGVGFPILVHNGFAATQSRSAPDVLAAVQTALSDNGATQVTVVGHSLGAAIALLDAVYLPLHLPNASVRAIVYGLPRVGNQAFANYVDAQINTSITHINNMEDPVPILPPIFLDYHHPSGEIHIQDSGVWSACPGQDNRSNECIVGSANLLKNNETNHDGPYDGVEMGC</sequence>
<protein>
    <submittedName>
        <fullName evidence="7">Lipase</fullName>
    </submittedName>
</protein>
<accession>A0A5C2SK94</accession>
<dbReference type="Gene3D" id="3.40.50.1820">
    <property type="entry name" value="alpha/beta hydrolase"/>
    <property type="match status" value="1"/>
</dbReference>
<proteinExistence type="inferred from homology"/>
<organism evidence="7 8">
    <name type="scientific">Lentinus tigrinus ALCF2SS1-6</name>
    <dbReference type="NCBI Taxonomy" id="1328759"/>
    <lineage>
        <taxon>Eukaryota</taxon>
        <taxon>Fungi</taxon>
        <taxon>Dikarya</taxon>
        <taxon>Basidiomycota</taxon>
        <taxon>Agaricomycotina</taxon>
        <taxon>Agaricomycetes</taxon>
        <taxon>Polyporales</taxon>
        <taxon>Polyporaceae</taxon>
        <taxon>Lentinus</taxon>
    </lineage>
</organism>
<dbReference type="EMBL" id="ML122254">
    <property type="protein sequence ID" value="RPD64071.1"/>
    <property type="molecule type" value="Genomic_DNA"/>
</dbReference>
<keyword evidence="5" id="KW-0732">Signal</keyword>
<dbReference type="STRING" id="1328759.A0A5C2SK94"/>
<feature type="chain" id="PRO_5022875605" evidence="5">
    <location>
        <begin position="22"/>
        <end position="315"/>
    </location>
</feature>
<evidence type="ECO:0000259" key="6">
    <source>
        <dbReference type="Pfam" id="PF01764"/>
    </source>
</evidence>
<dbReference type="SUPFAM" id="SSF53474">
    <property type="entry name" value="alpha/beta-Hydrolases"/>
    <property type="match status" value="1"/>
</dbReference>
<evidence type="ECO:0000256" key="3">
    <source>
        <dbReference type="ARBA" id="ARBA00047591"/>
    </source>
</evidence>